<protein>
    <recommendedName>
        <fullName evidence="2">UPF0235 protein COV59_00335</fullName>
    </recommendedName>
</protein>
<dbReference type="InterPro" id="IPR036591">
    <property type="entry name" value="YggU-like_sf"/>
</dbReference>
<comment type="caution">
    <text evidence="3">The sequence shown here is derived from an EMBL/GenBank/DDBJ whole genome shotgun (WGS) entry which is preliminary data.</text>
</comment>
<evidence type="ECO:0000313" key="4">
    <source>
        <dbReference type="Proteomes" id="UP000229600"/>
    </source>
</evidence>
<reference evidence="3 4" key="1">
    <citation type="submission" date="2017-09" db="EMBL/GenBank/DDBJ databases">
        <title>Depth-based differentiation of microbial function through sediment-hosted aquifers and enrichment of novel symbionts in the deep terrestrial subsurface.</title>
        <authorList>
            <person name="Probst A.J."/>
            <person name="Ladd B."/>
            <person name="Jarett J.K."/>
            <person name="Geller-Mcgrath D.E."/>
            <person name="Sieber C.M."/>
            <person name="Emerson J.B."/>
            <person name="Anantharaman K."/>
            <person name="Thomas B.C."/>
            <person name="Malmstrom R."/>
            <person name="Stieglmeier M."/>
            <person name="Klingl A."/>
            <person name="Woyke T."/>
            <person name="Ryan C.M."/>
            <person name="Banfield J.F."/>
        </authorList>
    </citation>
    <scope>NUCLEOTIDE SEQUENCE [LARGE SCALE GENOMIC DNA]</scope>
    <source>
        <strain evidence="3">CG11_big_fil_rev_8_21_14_0_20_39_34</strain>
    </source>
</reference>
<accession>A0A2H0N6M8</accession>
<dbReference type="EMBL" id="PCWN01000001">
    <property type="protein sequence ID" value="PIR04559.1"/>
    <property type="molecule type" value="Genomic_DNA"/>
</dbReference>
<evidence type="ECO:0000256" key="2">
    <source>
        <dbReference type="HAMAP-Rule" id="MF_00634"/>
    </source>
</evidence>
<dbReference type="Gene3D" id="3.30.1200.10">
    <property type="entry name" value="YggU-like"/>
    <property type="match status" value="1"/>
</dbReference>
<evidence type="ECO:0000313" key="3">
    <source>
        <dbReference type="EMBL" id="PIR04559.1"/>
    </source>
</evidence>
<sequence length="77" mass="8291">MKISVKVIPKSSQNKIIGNIKDGSIKVKLTAPPVDGAANKALIVFLSKELKIPKSKIQILKGEGSKNKILSLDIEKP</sequence>
<dbReference type="NCBIfam" id="TIGR00251">
    <property type="entry name" value="DUF167 family protein"/>
    <property type="match status" value="1"/>
</dbReference>
<dbReference type="HAMAP" id="MF_00634">
    <property type="entry name" value="UPF0235"/>
    <property type="match status" value="1"/>
</dbReference>
<gene>
    <name evidence="3" type="ORF">COV59_00335</name>
</gene>
<proteinExistence type="inferred from homology"/>
<comment type="similarity">
    <text evidence="1 2">Belongs to the UPF0235 family.</text>
</comment>
<dbReference type="Proteomes" id="UP000229600">
    <property type="component" value="Unassembled WGS sequence"/>
</dbReference>
<dbReference type="InterPro" id="IPR003746">
    <property type="entry name" value="DUF167"/>
</dbReference>
<dbReference type="AlphaFoldDB" id="A0A2H0N6M8"/>
<dbReference type="SMART" id="SM01152">
    <property type="entry name" value="DUF167"/>
    <property type="match status" value="1"/>
</dbReference>
<dbReference type="GO" id="GO:0005737">
    <property type="term" value="C:cytoplasm"/>
    <property type="evidence" value="ECO:0007669"/>
    <property type="project" value="TreeGrafter"/>
</dbReference>
<dbReference type="Pfam" id="PF02594">
    <property type="entry name" value="DUF167"/>
    <property type="match status" value="1"/>
</dbReference>
<organism evidence="3 4">
    <name type="scientific">Candidatus Magasanikbacteria bacterium CG11_big_fil_rev_8_21_14_0_20_39_34</name>
    <dbReference type="NCBI Taxonomy" id="1974653"/>
    <lineage>
        <taxon>Bacteria</taxon>
        <taxon>Candidatus Magasanikiibacteriota</taxon>
    </lineage>
</organism>
<name>A0A2H0N6M8_9BACT</name>
<dbReference type="PANTHER" id="PTHR13420">
    <property type="entry name" value="UPF0235 PROTEIN C15ORF40"/>
    <property type="match status" value="1"/>
</dbReference>
<dbReference type="PANTHER" id="PTHR13420:SF7">
    <property type="entry name" value="UPF0235 PROTEIN C15ORF40"/>
    <property type="match status" value="1"/>
</dbReference>
<evidence type="ECO:0000256" key="1">
    <source>
        <dbReference type="ARBA" id="ARBA00010364"/>
    </source>
</evidence>
<dbReference type="SUPFAM" id="SSF69786">
    <property type="entry name" value="YggU-like"/>
    <property type="match status" value="1"/>
</dbReference>